<feature type="domain" description="Putative plant transposon protein" evidence="2">
    <location>
        <begin position="82"/>
        <end position="267"/>
    </location>
</feature>
<dbReference type="Gramene" id="KOM27964">
    <property type="protein sequence ID" value="KOM27964"/>
    <property type="gene ID" value="LR48_Vigan475s000600"/>
</dbReference>
<reference evidence="4" key="1">
    <citation type="journal article" date="2015" name="Proc. Natl. Acad. Sci. U.S.A.">
        <title>Genome sequencing of adzuki bean (Vigna angularis) provides insight into high starch and low fat accumulation and domestication.</title>
        <authorList>
            <person name="Yang K."/>
            <person name="Tian Z."/>
            <person name="Chen C."/>
            <person name="Luo L."/>
            <person name="Zhao B."/>
            <person name="Wang Z."/>
            <person name="Yu L."/>
            <person name="Li Y."/>
            <person name="Sun Y."/>
            <person name="Li W."/>
            <person name="Chen Y."/>
            <person name="Li Y."/>
            <person name="Zhang Y."/>
            <person name="Ai D."/>
            <person name="Zhao J."/>
            <person name="Shang C."/>
            <person name="Ma Y."/>
            <person name="Wu B."/>
            <person name="Wang M."/>
            <person name="Gao L."/>
            <person name="Sun D."/>
            <person name="Zhang P."/>
            <person name="Guo F."/>
            <person name="Wang W."/>
            <person name="Li Y."/>
            <person name="Wang J."/>
            <person name="Varshney R.K."/>
            <person name="Wang J."/>
            <person name="Ling H.Q."/>
            <person name="Wan P."/>
        </authorList>
    </citation>
    <scope>NUCLEOTIDE SEQUENCE</scope>
    <source>
        <strain evidence="4">cv. Jingnong 6</strain>
    </source>
</reference>
<dbReference type="EMBL" id="KQ258404">
    <property type="protein sequence ID" value="KOM27964.1"/>
    <property type="molecule type" value="Genomic_DNA"/>
</dbReference>
<feature type="compositionally biased region" description="Basic and acidic residues" evidence="1">
    <location>
        <begin position="27"/>
        <end position="37"/>
    </location>
</feature>
<accession>A0A0L9TCV1</accession>
<evidence type="ECO:0000259" key="2">
    <source>
        <dbReference type="Pfam" id="PF20167"/>
    </source>
</evidence>
<dbReference type="AlphaFoldDB" id="A0A0L9TCV1"/>
<organism evidence="3 4">
    <name type="scientific">Phaseolus angularis</name>
    <name type="common">Azuki bean</name>
    <name type="synonym">Vigna angularis</name>
    <dbReference type="NCBI Taxonomy" id="3914"/>
    <lineage>
        <taxon>Eukaryota</taxon>
        <taxon>Viridiplantae</taxon>
        <taxon>Streptophyta</taxon>
        <taxon>Embryophyta</taxon>
        <taxon>Tracheophyta</taxon>
        <taxon>Spermatophyta</taxon>
        <taxon>Magnoliopsida</taxon>
        <taxon>eudicotyledons</taxon>
        <taxon>Gunneridae</taxon>
        <taxon>Pentapetalae</taxon>
        <taxon>rosids</taxon>
        <taxon>fabids</taxon>
        <taxon>Fabales</taxon>
        <taxon>Fabaceae</taxon>
        <taxon>Papilionoideae</taxon>
        <taxon>50 kb inversion clade</taxon>
        <taxon>NPAAA clade</taxon>
        <taxon>indigoferoid/millettioid clade</taxon>
        <taxon>Phaseoleae</taxon>
        <taxon>Vigna</taxon>
    </lineage>
</organism>
<protein>
    <recommendedName>
        <fullName evidence="2">Putative plant transposon protein domain-containing protein</fullName>
    </recommendedName>
</protein>
<feature type="region of interest" description="Disordered" evidence="1">
    <location>
        <begin position="346"/>
        <end position="391"/>
    </location>
</feature>
<feature type="compositionally biased region" description="Acidic residues" evidence="1">
    <location>
        <begin position="361"/>
        <end position="391"/>
    </location>
</feature>
<sequence>MFCGLVSVFDVGMTSSSGKRLKTMASKRKEKEPEQPHSSRFLSRKHEKHFKVVQDRRLLMERKVGMIPNFAPQFGEILLGNDWGKLATYPTPANIAMVKEFYTNARKIGDYLAENYLGYVRGHAIRYDPDSINNFLDTVWAGEQCQFALCMEEGADFDDVERVLCVPGGHFQRNRTGSVVNIRRTDLTPLAKYWMAFSHANIQPCSHVSDITLSRALLLYCAIRNLNVNIGQVIADEIRVCANTTNNKTPLGHPSLITHLCKIAGVDTSAPPFERPRKAIDEAYYRQYCGGEEATQPVPPRRAQLQSIHRGQVAPAEMIVGMYDTPPAHRWTMEEFHNVVAWPEEQVQGGRAEAAEASAMEMEEDDEADDDDAFEDAEDEEEEEDTEDSSD</sequence>
<name>A0A0L9TCV1_PHAAN</name>
<dbReference type="InterPro" id="IPR046796">
    <property type="entry name" value="Transposase_32_dom"/>
</dbReference>
<dbReference type="Proteomes" id="UP000053144">
    <property type="component" value="Unassembled WGS sequence"/>
</dbReference>
<dbReference type="Pfam" id="PF20167">
    <property type="entry name" value="Transposase_32"/>
    <property type="match status" value="1"/>
</dbReference>
<feature type="region of interest" description="Disordered" evidence="1">
    <location>
        <begin position="20"/>
        <end position="42"/>
    </location>
</feature>
<gene>
    <name evidence="3" type="ORF">LR48_Vigan475s000600</name>
</gene>
<evidence type="ECO:0000313" key="3">
    <source>
        <dbReference type="EMBL" id="KOM27964.1"/>
    </source>
</evidence>
<proteinExistence type="predicted"/>
<evidence type="ECO:0000313" key="4">
    <source>
        <dbReference type="Proteomes" id="UP000053144"/>
    </source>
</evidence>
<evidence type="ECO:0000256" key="1">
    <source>
        <dbReference type="SAM" id="MobiDB-lite"/>
    </source>
</evidence>
<dbReference type="OMA" id="WMNEVSA"/>